<dbReference type="GO" id="GO:0005524">
    <property type="term" value="F:ATP binding"/>
    <property type="evidence" value="ECO:0007669"/>
    <property type="project" value="InterPro"/>
</dbReference>
<evidence type="ECO:0000256" key="1">
    <source>
        <dbReference type="ARBA" id="ARBA00022598"/>
    </source>
</evidence>
<dbReference type="Proteomes" id="UP000287447">
    <property type="component" value="Unassembled WGS sequence"/>
</dbReference>
<dbReference type="InterPro" id="IPR045851">
    <property type="entry name" value="AMP-bd_C_sf"/>
</dbReference>
<dbReference type="Pfam" id="PF00501">
    <property type="entry name" value="AMP-binding"/>
    <property type="match status" value="1"/>
</dbReference>
<dbReference type="GO" id="GO:0016405">
    <property type="term" value="F:CoA-ligase activity"/>
    <property type="evidence" value="ECO:0007669"/>
    <property type="project" value="InterPro"/>
</dbReference>
<dbReference type="PANTHER" id="PTHR43352">
    <property type="entry name" value="ACETYL-COA SYNTHETASE"/>
    <property type="match status" value="1"/>
</dbReference>
<feature type="domain" description="AMP-dependent synthetase/ligase" evidence="2">
    <location>
        <begin position="30"/>
        <end position="386"/>
    </location>
</feature>
<dbReference type="Gene3D" id="3.40.50.980">
    <property type="match status" value="1"/>
</dbReference>
<dbReference type="SUPFAM" id="SSF56801">
    <property type="entry name" value="Acetyl-CoA synthetase-like"/>
    <property type="match status" value="1"/>
</dbReference>
<dbReference type="GO" id="GO:0016878">
    <property type="term" value="F:acid-thiol ligase activity"/>
    <property type="evidence" value="ECO:0007669"/>
    <property type="project" value="TreeGrafter"/>
</dbReference>
<feature type="domain" description="AMP-binding enzyme C-terminal" evidence="3">
    <location>
        <begin position="436"/>
        <end position="514"/>
    </location>
</feature>
<organism evidence="4 5">
    <name type="scientific">Hwanghaeella grinnelliae</name>
    <dbReference type="NCBI Taxonomy" id="2500179"/>
    <lineage>
        <taxon>Bacteria</taxon>
        <taxon>Pseudomonadati</taxon>
        <taxon>Pseudomonadota</taxon>
        <taxon>Alphaproteobacteria</taxon>
        <taxon>Rhodospirillales</taxon>
        <taxon>Rhodospirillaceae</taxon>
        <taxon>Hwanghaeella</taxon>
    </lineage>
</organism>
<evidence type="ECO:0000313" key="4">
    <source>
        <dbReference type="EMBL" id="RVU39104.1"/>
    </source>
</evidence>
<evidence type="ECO:0000313" key="5">
    <source>
        <dbReference type="Proteomes" id="UP000287447"/>
    </source>
</evidence>
<dbReference type="Gene3D" id="3.40.50.12820">
    <property type="match status" value="1"/>
</dbReference>
<evidence type="ECO:0000259" key="2">
    <source>
        <dbReference type="Pfam" id="PF00501"/>
    </source>
</evidence>
<proteinExistence type="predicted"/>
<evidence type="ECO:0000259" key="3">
    <source>
        <dbReference type="Pfam" id="PF13193"/>
    </source>
</evidence>
<protein>
    <submittedName>
        <fullName evidence="4">Benzoate-CoA ligase family protein</fullName>
    </submittedName>
</protein>
<keyword evidence="5" id="KW-1185">Reference proteome</keyword>
<dbReference type="InterPro" id="IPR000873">
    <property type="entry name" value="AMP-dep_synth/lig_dom"/>
</dbReference>
<accession>A0A437QX60</accession>
<dbReference type="AlphaFoldDB" id="A0A437QX60"/>
<dbReference type="PANTHER" id="PTHR43352:SF1">
    <property type="entry name" value="ANTHRANILATE--COA LIGASE"/>
    <property type="match status" value="1"/>
</dbReference>
<dbReference type="EMBL" id="SADE01000001">
    <property type="protein sequence ID" value="RVU39104.1"/>
    <property type="molecule type" value="Genomic_DNA"/>
</dbReference>
<comment type="caution">
    <text evidence="4">The sequence shown here is derived from an EMBL/GenBank/DDBJ whole genome shotgun (WGS) entry which is preliminary data.</text>
</comment>
<dbReference type="GO" id="GO:0044550">
    <property type="term" value="P:secondary metabolite biosynthetic process"/>
    <property type="evidence" value="ECO:0007669"/>
    <property type="project" value="TreeGrafter"/>
</dbReference>
<dbReference type="NCBIfam" id="TIGR02262">
    <property type="entry name" value="benz_CoA_lig"/>
    <property type="match status" value="1"/>
</dbReference>
<name>A0A437QX60_9PROT</name>
<dbReference type="OrthoDB" id="4471305at2"/>
<dbReference type="CDD" id="cd05959">
    <property type="entry name" value="BCL_4HBCL"/>
    <property type="match status" value="1"/>
</dbReference>
<reference evidence="5" key="1">
    <citation type="submission" date="2019-01" db="EMBL/GenBank/DDBJ databases">
        <title>Gri0909 isolated from a small marine red alga.</title>
        <authorList>
            <person name="Kim J."/>
            <person name="Jeong S.E."/>
            <person name="Jeon C.O."/>
        </authorList>
    </citation>
    <scope>NUCLEOTIDE SEQUENCE [LARGE SCALE GENOMIC DNA]</scope>
    <source>
        <strain evidence="5">Gri0909</strain>
    </source>
</reference>
<dbReference type="InterPro" id="IPR025110">
    <property type="entry name" value="AMP-bd_C"/>
</dbReference>
<gene>
    <name evidence="4" type="ORF">EOI86_07565</name>
</gene>
<keyword evidence="1 4" id="KW-0436">Ligase</keyword>
<dbReference type="Pfam" id="PF13193">
    <property type="entry name" value="AMP-binding_C"/>
    <property type="match status" value="1"/>
</dbReference>
<dbReference type="Gene3D" id="2.30.38.10">
    <property type="entry name" value="Luciferase, Domain 3"/>
    <property type="match status" value="1"/>
</dbReference>
<dbReference type="Gene3D" id="3.30.300.30">
    <property type="match status" value="1"/>
</dbReference>
<dbReference type="InterPro" id="IPR011957">
    <property type="entry name" value="Benz_CoA_lig"/>
</dbReference>
<sequence>MYREDVMAETGTRFDDEYNAAVDLIARNLAAGRADKPAFIDINGTHTYGDVERLSNKVANAMTGLGVRREQRVLMCMLDTVDFVAVFLGCIKAGIVPVPVNTRLTAKDYSFMLDDSRAAALVVSEPLYPLFEKDIDAHPDLEKVIVSGADSLGHKSLSDLIAGASDSFEPERTRLDDMCFWLYTSGTTGMPKGAVHLHSHLIETANLYAKPILGIKEDDVVYSAAKLFFAYGLGNGLTFPMAAGATAILHAGPPDAAAVVSILRDKNPTIFYGVPTLYGMLLASGQLPKQGEHALRLCTSAGEALPAELMRRWKEATGTDILDGIGTTEMLHIFLSNSADDIKPGTTGKPIPGYDLRLVDEDGNPVPAGEMGTLEVSGPTSAIMYWNQREKSRDTFRGPWTRTGDKYTVDADGYYTYAGRTDDMMKVGGIYVSPFEVETAVLTHECVLEVAVVGQPDQDDLVKPKAYVVLNQGHSASDDLAQALIDHAKAELAAFKRPRWIEFVEELPKTATGKIQRYKLRL</sequence>